<dbReference type="GO" id="GO:0046677">
    <property type="term" value="P:response to antibiotic"/>
    <property type="evidence" value="ECO:0007669"/>
    <property type="project" value="InterPro"/>
</dbReference>
<dbReference type="Gene3D" id="3.50.50.60">
    <property type="entry name" value="FAD/NAD(P)-binding domain"/>
    <property type="match status" value="1"/>
</dbReference>
<keyword evidence="5" id="KW-0963">Cytoplasm</keyword>
<dbReference type="PRINTS" id="PR00420">
    <property type="entry name" value="RNGMNOXGNASE"/>
</dbReference>
<sequence length="382" mass="40451">MSTPSIAIVGGGPSGLVLARILQMHGIESTVYEGDASADARSQGGSLDLHEESGQFALREAGLHERFLTLTHPEGETMRVLDKASTVFIHHEPEGGYGGRPEIDRTALRDLLIESLDPGRVAWGHKVTAARSLDDGRHELTFADGGSTTVDLLVGADGTWSKVRPLVSAVTPEYAGISYLELRLTDVRTRHPDSAALFGPGIMFALSDDKALIGHGGTDVHVGASLRVPKDWTATRGVDWSDAAAARALLLAEFADWSTELTDLIRNCDDTIVPRLIYALPTGHSWSRVPGVTLVGDAAHVMSPYAGEGANLALLDGAELALALVAHQDDIETALLEYETAMFPRAAAAAAGSAQGLDMCFAPDSPRAMVEFFAGDGVPVVR</sequence>
<feature type="domain" description="FAD-binding" evidence="6">
    <location>
        <begin position="291"/>
        <end position="349"/>
    </location>
</feature>
<feature type="binding site" evidence="5">
    <location>
        <position position="41"/>
    </location>
    <ligand>
        <name>NADPH</name>
        <dbReference type="ChEBI" id="CHEBI:57783"/>
    </ligand>
</feature>
<proteinExistence type="inferred from homology"/>
<comment type="caution">
    <text evidence="7">The sequence shown here is derived from an EMBL/GenBank/DDBJ whole genome shotgun (WGS) entry which is preliminary data.</text>
</comment>
<feature type="binding site" evidence="5">
    <location>
        <position position="48"/>
    </location>
    <ligand>
        <name>FAD</name>
        <dbReference type="ChEBI" id="CHEBI:57692"/>
    </ligand>
</feature>
<keyword evidence="1 5" id="KW-0285">Flavoprotein</keyword>
<dbReference type="RefSeq" id="WP_141960111.1">
    <property type="nucleotide sequence ID" value="NZ_VFOZ01000001.1"/>
</dbReference>
<dbReference type="GO" id="GO:0004497">
    <property type="term" value="F:monooxygenase activity"/>
    <property type="evidence" value="ECO:0007669"/>
    <property type="project" value="UniProtKB-UniRule"/>
</dbReference>
<evidence type="ECO:0000313" key="7">
    <source>
        <dbReference type="EMBL" id="TQM00510.1"/>
    </source>
</evidence>
<keyword evidence="5" id="KW-0521">NADP</keyword>
<evidence type="ECO:0000256" key="2">
    <source>
        <dbReference type="ARBA" id="ARBA00022827"/>
    </source>
</evidence>
<dbReference type="EC" id="1.14.13.-" evidence="5"/>
<dbReference type="AlphaFoldDB" id="A0A543CTS8"/>
<dbReference type="PANTHER" id="PTHR46972">
    <property type="entry name" value="MONOOXYGENASE ASQM-RELATED"/>
    <property type="match status" value="1"/>
</dbReference>
<evidence type="ECO:0000256" key="4">
    <source>
        <dbReference type="ARBA" id="ARBA00023033"/>
    </source>
</evidence>
<dbReference type="GO" id="GO:0071949">
    <property type="term" value="F:FAD binding"/>
    <property type="evidence" value="ECO:0007669"/>
    <property type="project" value="InterPro"/>
</dbReference>
<comment type="catalytic activity">
    <reaction evidence="5">
        <text>a tetracycline + NADPH + O2 + H(+) = an 11a-hydroxytetracycline + NADP(+) + H2O</text>
        <dbReference type="Rhea" id="RHEA:61444"/>
        <dbReference type="ChEBI" id="CHEBI:15377"/>
        <dbReference type="ChEBI" id="CHEBI:15378"/>
        <dbReference type="ChEBI" id="CHEBI:15379"/>
        <dbReference type="ChEBI" id="CHEBI:57783"/>
        <dbReference type="ChEBI" id="CHEBI:58349"/>
        <dbReference type="ChEBI" id="CHEBI:144644"/>
        <dbReference type="ChEBI" id="CHEBI:144645"/>
    </reaction>
</comment>
<evidence type="ECO:0000256" key="1">
    <source>
        <dbReference type="ARBA" id="ARBA00022630"/>
    </source>
</evidence>
<organism evidence="7 8">
    <name type="scientific">Actinoallomurus bryophytorum</name>
    <dbReference type="NCBI Taxonomy" id="1490222"/>
    <lineage>
        <taxon>Bacteria</taxon>
        <taxon>Bacillati</taxon>
        <taxon>Actinomycetota</taxon>
        <taxon>Actinomycetes</taxon>
        <taxon>Streptosporangiales</taxon>
        <taxon>Thermomonosporaceae</taxon>
        <taxon>Actinoallomurus</taxon>
    </lineage>
</organism>
<gene>
    <name evidence="7" type="ORF">FB559_6223</name>
</gene>
<feature type="binding site" evidence="5">
    <location>
        <position position="105"/>
    </location>
    <ligand>
        <name>FAD</name>
        <dbReference type="ChEBI" id="CHEBI:57692"/>
    </ligand>
</feature>
<feature type="binding site" evidence="5">
    <location>
        <position position="297"/>
    </location>
    <ligand>
        <name>FAD</name>
        <dbReference type="ChEBI" id="CHEBI:57692"/>
    </ligand>
</feature>
<comment type="function">
    <text evidence="5">An FAD-requiring monooxygenase active on some tetracycline antibiotic derivatives, which leads to their inactivation. Hydroxylates carbon 11a of tetracycline and some analogs.</text>
</comment>
<feature type="domain" description="FAD-binding" evidence="6">
    <location>
        <begin position="6"/>
        <end position="173"/>
    </location>
</feature>
<protein>
    <recommendedName>
        <fullName evidence="5">Flavin-dependent monooxygenase</fullName>
    </recommendedName>
    <alternativeName>
        <fullName evidence="5">TetX monooxygenase</fullName>
        <shortName evidence="5">TetX</shortName>
        <ecNumber evidence="5">1.14.13.-</ecNumber>
    </alternativeName>
</protein>
<dbReference type="HAMAP" id="MF_00845">
    <property type="entry name" value="TetX_monooxygenase"/>
    <property type="match status" value="1"/>
</dbReference>
<dbReference type="OrthoDB" id="3217377at2"/>
<evidence type="ECO:0000313" key="8">
    <source>
        <dbReference type="Proteomes" id="UP000316096"/>
    </source>
</evidence>
<dbReference type="SUPFAM" id="SSF51905">
    <property type="entry name" value="FAD/NAD(P)-binding domain"/>
    <property type="match status" value="1"/>
</dbReference>
<comment type="domain">
    <text evidence="5">Consists of an N-terminal FAD-binding domain with a Rossman fold and a C-terminal substrate-binding domain.</text>
</comment>
<keyword evidence="4 5" id="KW-0503">Monooxygenase</keyword>
<accession>A0A543CTS8</accession>
<evidence type="ECO:0000256" key="3">
    <source>
        <dbReference type="ARBA" id="ARBA00023002"/>
    </source>
</evidence>
<dbReference type="Proteomes" id="UP000316096">
    <property type="component" value="Unassembled WGS sequence"/>
</dbReference>
<dbReference type="EMBL" id="VFOZ01000001">
    <property type="protein sequence ID" value="TQM00510.1"/>
    <property type="molecule type" value="Genomic_DNA"/>
</dbReference>
<dbReference type="InterPro" id="IPR002938">
    <property type="entry name" value="FAD-bd"/>
</dbReference>
<keyword evidence="3 5" id="KW-0560">Oxidoreductase</keyword>
<dbReference type="Pfam" id="PF01494">
    <property type="entry name" value="FAD_binding_3"/>
    <property type="match status" value="2"/>
</dbReference>
<comment type="cofactor">
    <cofactor evidence="5">
        <name>FAD</name>
        <dbReference type="ChEBI" id="CHEBI:57692"/>
    </cofactor>
</comment>
<comment type="subunit">
    <text evidence="5">Monomer.</text>
</comment>
<dbReference type="InterPro" id="IPR036188">
    <property type="entry name" value="FAD/NAD-bd_sf"/>
</dbReference>
<dbReference type="PANTHER" id="PTHR46972:SF1">
    <property type="entry name" value="FAD DEPENDENT OXIDOREDUCTASE DOMAIN-CONTAINING PROTEIN"/>
    <property type="match status" value="1"/>
</dbReference>
<comment type="similarity">
    <text evidence="5">Belongs to the aromatic-ring hydroxylase family. TetX subfamily.</text>
</comment>
<dbReference type="InterPro" id="IPR043683">
    <property type="entry name" value="TetX_monooxygenase"/>
</dbReference>
<dbReference type="GO" id="GO:0005737">
    <property type="term" value="C:cytoplasm"/>
    <property type="evidence" value="ECO:0007669"/>
    <property type="project" value="UniProtKB-SubCell"/>
</dbReference>
<name>A0A543CTS8_9ACTN</name>
<keyword evidence="2 5" id="KW-0274">FAD</keyword>
<comment type="subcellular location">
    <subcellularLocation>
        <location evidence="5">Cytoplasm</location>
    </subcellularLocation>
</comment>
<keyword evidence="8" id="KW-1185">Reference proteome</keyword>
<keyword evidence="5" id="KW-0547">Nucleotide-binding</keyword>
<evidence type="ECO:0000259" key="6">
    <source>
        <dbReference type="Pfam" id="PF01494"/>
    </source>
</evidence>
<reference evidence="7 8" key="1">
    <citation type="submission" date="2019-06" db="EMBL/GenBank/DDBJ databases">
        <title>Sequencing the genomes of 1000 actinobacteria strains.</title>
        <authorList>
            <person name="Klenk H.-P."/>
        </authorList>
    </citation>
    <scope>NUCLEOTIDE SEQUENCE [LARGE SCALE GENOMIC DNA]</scope>
    <source>
        <strain evidence="7 8">DSM 102200</strain>
    </source>
</reference>
<evidence type="ECO:0000256" key="5">
    <source>
        <dbReference type="HAMAP-Rule" id="MF_00845"/>
    </source>
</evidence>